<evidence type="ECO:0000313" key="3">
    <source>
        <dbReference type="EMBL" id="KAH9630750.1"/>
    </source>
</evidence>
<dbReference type="PANTHER" id="PTHR33327:SF3">
    <property type="entry name" value="RNA-DIRECTED DNA POLYMERASE"/>
    <property type="match status" value="1"/>
</dbReference>
<accession>A0A922M6Q9</accession>
<dbReference type="Pfam" id="PF23055">
    <property type="entry name" value="DUF7041"/>
    <property type="match status" value="1"/>
</dbReference>
<protein>
    <recommendedName>
        <fullName evidence="2">DUF7041 domain-containing protein</fullName>
    </recommendedName>
</protein>
<dbReference type="Proteomes" id="UP000814243">
    <property type="component" value="Unassembled WGS sequence"/>
</dbReference>
<name>A0A922M6Q9_SPOEX</name>
<feature type="compositionally biased region" description="Basic and acidic residues" evidence="1">
    <location>
        <begin position="212"/>
        <end position="226"/>
    </location>
</feature>
<comment type="caution">
    <text evidence="3">The sequence shown here is derived from an EMBL/GenBank/DDBJ whole genome shotgun (WGS) entry which is preliminary data.</text>
</comment>
<dbReference type="PANTHER" id="PTHR33327">
    <property type="entry name" value="ENDONUCLEASE"/>
    <property type="match status" value="1"/>
</dbReference>
<feature type="domain" description="DUF7041" evidence="2">
    <location>
        <begin position="30"/>
        <end position="112"/>
    </location>
</feature>
<gene>
    <name evidence="3" type="ORF">HF086_013415</name>
</gene>
<proteinExistence type="predicted"/>
<evidence type="ECO:0000259" key="2">
    <source>
        <dbReference type="Pfam" id="PF23055"/>
    </source>
</evidence>
<reference evidence="3" key="1">
    <citation type="journal article" date="2021" name="G3 (Bethesda)">
        <title>Genome and transcriptome analysis of the beet armyworm Spodoptera exigua reveals targets for pest control. .</title>
        <authorList>
            <person name="Simon S."/>
            <person name="Breeschoten T."/>
            <person name="Jansen H.J."/>
            <person name="Dirks R.P."/>
            <person name="Schranz M.E."/>
            <person name="Ros V.I.D."/>
        </authorList>
    </citation>
    <scope>NUCLEOTIDE SEQUENCE</scope>
    <source>
        <strain evidence="3">TB_SE_WUR_2020</strain>
    </source>
</reference>
<sequence length="284" mass="32579">MMQPQVPAHPTVKSEDKVSDLAQITIKTQIPDFWTDQPRLWFGQFEVIVADQKLGEKKKFNLVVAKLSKENVQQVSDLILEPPEDKQYTALKERLLNIYEESDTQRIRKLLKEIDLGDQKPSQLLRKMKDLGRGRFPDDTLRILWIGHLPAAVRTVLTISEVTDLTKLAEQADKIMETAEPTEAISEVASSSSTSSTDALVAEISKLSKRIDDMHRQNWKKSDSRSRSPSPRRRYIPSQQRNRKRSTDWVCFYHFRFGRKATRCEQPCSWKSGAAPSGKRQTGN</sequence>
<evidence type="ECO:0000313" key="4">
    <source>
        <dbReference type="Proteomes" id="UP000814243"/>
    </source>
</evidence>
<feature type="region of interest" description="Disordered" evidence="1">
    <location>
        <begin position="212"/>
        <end position="241"/>
    </location>
</feature>
<evidence type="ECO:0000256" key="1">
    <source>
        <dbReference type="SAM" id="MobiDB-lite"/>
    </source>
</evidence>
<organism evidence="3 4">
    <name type="scientific">Spodoptera exigua</name>
    <name type="common">Beet armyworm</name>
    <name type="synonym">Noctua fulgens</name>
    <dbReference type="NCBI Taxonomy" id="7107"/>
    <lineage>
        <taxon>Eukaryota</taxon>
        <taxon>Metazoa</taxon>
        <taxon>Ecdysozoa</taxon>
        <taxon>Arthropoda</taxon>
        <taxon>Hexapoda</taxon>
        <taxon>Insecta</taxon>
        <taxon>Pterygota</taxon>
        <taxon>Neoptera</taxon>
        <taxon>Endopterygota</taxon>
        <taxon>Lepidoptera</taxon>
        <taxon>Glossata</taxon>
        <taxon>Ditrysia</taxon>
        <taxon>Noctuoidea</taxon>
        <taxon>Noctuidae</taxon>
        <taxon>Amphipyrinae</taxon>
        <taxon>Spodoptera</taxon>
    </lineage>
</organism>
<dbReference type="InterPro" id="IPR055469">
    <property type="entry name" value="DUF7041"/>
</dbReference>
<dbReference type="AlphaFoldDB" id="A0A922M6Q9"/>
<dbReference type="EMBL" id="JACEFF010000811">
    <property type="protein sequence ID" value="KAH9630750.1"/>
    <property type="molecule type" value="Genomic_DNA"/>
</dbReference>